<protein>
    <recommendedName>
        <fullName evidence="7">Flagellar protein</fullName>
    </recommendedName>
</protein>
<keyword evidence="3" id="KW-1133">Transmembrane helix</keyword>
<evidence type="ECO:0000256" key="2">
    <source>
        <dbReference type="ARBA" id="ARBA00022692"/>
    </source>
</evidence>
<keyword evidence="8" id="KW-0966">Cell projection</keyword>
<keyword evidence="5 7" id="KW-0975">Bacterial flagellum</keyword>
<dbReference type="PANTHER" id="PTHR38766:SF1">
    <property type="entry name" value="FLAGELLAR PROTEIN FLIO"/>
    <property type="match status" value="1"/>
</dbReference>
<dbReference type="Pfam" id="PF04347">
    <property type="entry name" value="FliO"/>
    <property type="match status" value="1"/>
</dbReference>
<evidence type="ECO:0000256" key="5">
    <source>
        <dbReference type="ARBA" id="ARBA00023143"/>
    </source>
</evidence>
<organism evidence="8 9">
    <name type="scientific">Azospira restricta</name>
    <dbReference type="NCBI Taxonomy" id="404405"/>
    <lineage>
        <taxon>Bacteria</taxon>
        <taxon>Pseudomonadati</taxon>
        <taxon>Pseudomonadota</taxon>
        <taxon>Betaproteobacteria</taxon>
        <taxon>Rhodocyclales</taxon>
        <taxon>Rhodocyclaceae</taxon>
        <taxon>Azospira</taxon>
    </lineage>
</organism>
<keyword evidence="4" id="KW-0472">Membrane</keyword>
<evidence type="ECO:0000256" key="1">
    <source>
        <dbReference type="ARBA" id="ARBA00022475"/>
    </source>
</evidence>
<sequence>MLQTFAMLALLLALFVGAAWLTRRLNGGRGLIGGQGPLRIVGALALGPRERILLVEVEDTWLVIGIAPGQMRTLHTLPKGSLPPPATVGDGQFGQWLKHFRNPPHDAKD</sequence>
<reference evidence="8" key="1">
    <citation type="submission" date="2020-11" db="EMBL/GenBank/DDBJ databases">
        <title>Azospira restricta DSM 18626 genome sequence.</title>
        <authorList>
            <person name="Moe W.M."/>
        </authorList>
    </citation>
    <scope>NUCLEOTIDE SEQUENCE</scope>
    <source>
        <strain evidence="8">DSM 18626</strain>
    </source>
</reference>
<keyword evidence="2" id="KW-0812">Transmembrane</keyword>
<evidence type="ECO:0000256" key="6">
    <source>
        <dbReference type="ARBA" id="ARBA00037937"/>
    </source>
</evidence>
<dbReference type="Proteomes" id="UP000663444">
    <property type="component" value="Chromosome"/>
</dbReference>
<dbReference type="NCBIfam" id="TIGR03500">
    <property type="entry name" value="FliO_TIGR"/>
    <property type="match status" value="1"/>
</dbReference>
<gene>
    <name evidence="8" type="primary">fliO</name>
    <name evidence="8" type="ORF">IWH25_09125</name>
</gene>
<dbReference type="GO" id="GO:0044781">
    <property type="term" value="P:bacterial-type flagellum organization"/>
    <property type="evidence" value="ECO:0007669"/>
    <property type="project" value="UniProtKB-UniRule"/>
</dbReference>
<dbReference type="InterPro" id="IPR022781">
    <property type="entry name" value="Flagellar_biosynth_FliO"/>
</dbReference>
<comment type="subcellular location">
    <subcellularLocation>
        <location evidence="7">Cell membrane</location>
    </subcellularLocation>
    <subcellularLocation>
        <location evidence="7">Bacterial flagellum basal body</location>
    </subcellularLocation>
</comment>
<evidence type="ECO:0000256" key="3">
    <source>
        <dbReference type="ARBA" id="ARBA00022989"/>
    </source>
</evidence>
<dbReference type="InterPro" id="IPR052205">
    <property type="entry name" value="FliO/MopB"/>
</dbReference>
<dbReference type="AlphaFoldDB" id="A0A974Y5W3"/>
<dbReference type="KEGG" id="ares:IWH25_09125"/>
<comment type="similarity">
    <text evidence="6 7">Belongs to the FliO/MopB family.</text>
</comment>
<evidence type="ECO:0000256" key="4">
    <source>
        <dbReference type="ARBA" id="ARBA00023136"/>
    </source>
</evidence>
<keyword evidence="1 7" id="KW-1003">Cell membrane</keyword>
<dbReference type="GO" id="GO:0005886">
    <property type="term" value="C:plasma membrane"/>
    <property type="evidence" value="ECO:0007669"/>
    <property type="project" value="UniProtKB-SubCell"/>
</dbReference>
<keyword evidence="8" id="KW-0282">Flagellum</keyword>
<evidence type="ECO:0000313" key="8">
    <source>
        <dbReference type="EMBL" id="QRJ65691.1"/>
    </source>
</evidence>
<dbReference type="PANTHER" id="PTHR38766">
    <property type="entry name" value="FLAGELLAR PROTEIN FLIO"/>
    <property type="match status" value="1"/>
</dbReference>
<dbReference type="GO" id="GO:0009425">
    <property type="term" value="C:bacterial-type flagellum basal body"/>
    <property type="evidence" value="ECO:0007669"/>
    <property type="project" value="UniProtKB-SubCell"/>
</dbReference>
<accession>A0A974Y5W3</accession>
<keyword evidence="8" id="KW-0969">Cilium</keyword>
<proteinExistence type="inferred from homology"/>
<keyword evidence="9" id="KW-1185">Reference proteome</keyword>
<dbReference type="EMBL" id="CP064781">
    <property type="protein sequence ID" value="QRJ65691.1"/>
    <property type="molecule type" value="Genomic_DNA"/>
</dbReference>
<evidence type="ECO:0000313" key="9">
    <source>
        <dbReference type="Proteomes" id="UP000663444"/>
    </source>
</evidence>
<name>A0A974Y5W3_9RHOO</name>
<evidence type="ECO:0000256" key="7">
    <source>
        <dbReference type="RuleBase" id="RU362064"/>
    </source>
</evidence>